<accession>A0AAE3ZKV3</accession>
<name>A0AAE3ZKV3_9ACTN</name>
<reference evidence="2 3" key="1">
    <citation type="submission" date="2023-07" db="EMBL/GenBank/DDBJ databases">
        <title>Sequencing the genomes of 1000 actinobacteria strains.</title>
        <authorList>
            <person name="Klenk H.-P."/>
        </authorList>
    </citation>
    <scope>NUCLEOTIDE SEQUENCE [LARGE SCALE GENOMIC DNA]</scope>
    <source>
        <strain evidence="2 3">DSM 44711</strain>
    </source>
</reference>
<feature type="region of interest" description="Disordered" evidence="1">
    <location>
        <begin position="120"/>
        <end position="144"/>
    </location>
</feature>
<dbReference type="Proteomes" id="UP001183629">
    <property type="component" value="Unassembled WGS sequence"/>
</dbReference>
<organism evidence="2 3">
    <name type="scientific">Catenuloplanes niger</name>
    <dbReference type="NCBI Taxonomy" id="587534"/>
    <lineage>
        <taxon>Bacteria</taxon>
        <taxon>Bacillati</taxon>
        <taxon>Actinomycetota</taxon>
        <taxon>Actinomycetes</taxon>
        <taxon>Micromonosporales</taxon>
        <taxon>Micromonosporaceae</taxon>
        <taxon>Catenuloplanes</taxon>
    </lineage>
</organism>
<feature type="compositionally biased region" description="Basic and acidic residues" evidence="1">
    <location>
        <begin position="132"/>
        <end position="144"/>
    </location>
</feature>
<evidence type="ECO:0000256" key="1">
    <source>
        <dbReference type="SAM" id="MobiDB-lite"/>
    </source>
</evidence>
<dbReference type="EMBL" id="JAVDYC010000001">
    <property type="protein sequence ID" value="MDR7320792.1"/>
    <property type="molecule type" value="Genomic_DNA"/>
</dbReference>
<proteinExistence type="predicted"/>
<keyword evidence="3" id="KW-1185">Reference proteome</keyword>
<gene>
    <name evidence="2" type="ORF">J2S44_001042</name>
</gene>
<protein>
    <submittedName>
        <fullName evidence="2">Uncharacterized protein</fullName>
    </submittedName>
</protein>
<evidence type="ECO:0000313" key="3">
    <source>
        <dbReference type="Proteomes" id="UP001183629"/>
    </source>
</evidence>
<comment type="caution">
    <text evidence="2">The sequence shown here is derived from an EMBL/GenBank/DDBJ whole genome shotgun (WGS) entry which is preliminary data.</text>
</comment>
<dbReference type="AlphaFoldDB" id="A0AAE3ZKV3"/>
<evidence type="ECO:0000313" key="2">
    <source>
        <dbReference type="EMBL" id="MDR7320792.1"/>
    </source>
</evidence>
<sequence>MSGQLVGDEAMPERRIVGVDATGGVDQVRVIAVTCGDRVALPMVVGLLAEPQHPAGHRDGDPVDGQVIDQRVHHFGEISLAKYAAARRRIVLLLQELVAFTQFTEFRRLGRGDPGTVPVIDVGDLQPPLQTRRGDPEILRDLPS</sequence>